<dbReference type="PANTHER" id="PTHR31749">
    <property type="entry name" value="KINETOCHORE-ASSOCIATED PROTEIN NSL1 HOMOLOG"/>
    <property type="match status" value="1"/>
</dbReference>
<accession>A0A4U0TQU9</accession>
<evidence type="ECO:0008006" key="3">
    <source>
        <dbReference type="Google" id="ProtNLM"/>
    </source>
</evidence>
<protein>
    <recommendedName>
        <fullName evidence="3">Kinetochore protein mis14</fullName>
    </recommendedName>
</protein>
<dbReference type="STRING" id="329885.A0A4U0TQU9"/>
<reference evidence="1 2" key="1">
    <citation type="submission" date="2017-03" db="EMBL/GenBank/DDBJ databases">
        <title>Genomes of endolithic fungi from Antarctica.</title>
        <authorList>
            <person name="Coleine C."/>
            <person name="Masonjones S."/>
            <person name="Stajich J.E."/>
        </authorList>
    </citation>
    <scope>NUCLEOTIDE SEQUENCE [LARGE SCALE GENOMIC DNA]</scope>
    <source>
        <strain evidence="1 2">CCFEE 5311</strain>
    </source>
</reference>
<name>A0A4U0TQU9_9PEZI</name>
<dbReference type="OrthoDB" id="2135762at2759"/>
<comment type="caution">
    <text evidence="1">The sequence shown here is derived from an EMBL/GenBank/DDBJ whole genome shotgun (WGS) entry which is preliminary data.</text>
</comment>
<proteinExistence type="predicted"/>
<evidence type="ECO:0000313" key="1">
    <source>
        <dbReference type="EMBL" id="TKA24460.1"/>
    </source>
</evidence>
<dbReference type="Pfam" id="PF08641">
    <property type="entry name" value="Mis14"/>
    <property type="match status" value="1"/>
</dbReference>
<dbReference type="InterPro" id="IPR013950">
    <property type="entry name" value="Mis14/Nsl1"/>
</dbReference>
<dbReference type="GO" id="GO:0000070">
    <property type="term" value="P:mitotic sister chromatid segregation"/>
    <property type="evidence" value="ECO:0007669"/>
    <property type="project" value="InterPro"/>
</dbReference>
<gene>
    <name evidence="1" type="ORF">B0A54_17399</name>
</gene>
<sequence>MNIFDSHLPQPGVRATETAHRKIELQAPADLTYLIANLSRAAREKLDKHLPPDAVPAGGEDAMRKRVEELVDEYIRSTFGAAKDSLSINGMDAGEMEAEVAKAQEGQEIEPFDTKLAQRLQALSVQIENQTLQLANLRRTAPAETARRFKERYVRDAEECDVRLRIVEEKEVEAARQTKIELGHVERVDEMQFTWQKGSEELLALKSGLGSTVARLEKAQKAVEVVEGK</sequence>
<dbReference type="GO" id="GO:0000444">
    <property type="term" value="C:MIS12/MIND type complex"/>
    <property type="evidence" value="ECO:0007669"/>
    <property type="project" value="TreeGrafter"/>
</dbReference>
<organism evidence="1 2">
    <name type="scientific">Friedmanniomyces endolithicus</name>
    <dbReference type="NCBI Taxonomy" id="329885"/>
    <lineage>
        <taxon>Eukaryota</taxon>
        <taxon>Fungi</taxon>
        <taxon>Dikarya</taxon>
        <taxon>Ascomycota</taxon>
        <taxon>Pezizomycotina</taxon>
        <taxon>Dothideomycetes</taxon>
        <taxon>Dothideomycetidae</taxon>
        <taxon>Mycosphaerellales</taxon>
        <taxon>Teratosphaeriaceae</taxon>
        <taxon>Friedmanniomyces</taxon>
    </lineage>
</organism>
<dbReference type="AlphaFoldDB" id="A0A4U0TQU9"/>
<evidence type="ECO:0000313" key="2">
    <source>
        <dbReference type="Proteomes" id="UP000310066"/>
    </source>
</evidence>
<dbReference type="Proteomes" id="UP000310066">
    <property type="component" value="Unassembled WGS sequence"/>
</dbReference>
<dbReference type="EMBL" id="NAJP01000180">
    <property type="protein sequence ID" value="TKA24460.1"/>
    <property type="molecule type" value="Genomic_DNA"/>
</dbReference>
<dbReference type="PANTHER" id="PTHR31749:SF3">
    <property type="entry name" value="KINETOCHORE-ASSOCIATED PROTEIN NSL1 HOMOLOG"/>
    <property type="match status" value="1"/>
</dbReference>